<proteinExistence type="predicted"/>
<evidence type="ECO:0000313" key="2">
    <source>
        <dbReference type="EMBL" id="MCA6066611.1"/>
    </source>
</evidence>
<protein>
    <recommendedName>
        <fullName evidence="4">Aspartyl protease</fullName>
    </recommendedName>
</protein>
<reference evidence="2 3" key="1">
    <citation type="submission" date="2021-09" db="EMBL/GenBank/DDBJ databases">
        <title>Genome sequencing and assembly of Chryseobacterium sp. RG1.</title>
        <authorList>
            <person name="Chhetri G."/>
        </authorList>
    </citation>
    <scope>NUCLEOTIDE SEQUENCE [LARGE SCALE GENOMIC DNA]</scope>
    <source>
        <strain evidence="2 3">RG1</strain>
    </source>
</reference>
<name>A0ABS7ZY08_9FLAO</name>
<dbReference type="InterPro" id="IPR021109">
    <property type="entry name" value="Peptidase_aspartic_dom_sf"/>
</dbReference>
<comment type="caution">
    <text evidence="2">The sequence shown here is derived from an EMBL/GenBank/DDBJ whole genome shotgun (WGS) entry which is preliminary data.</text>
</comment>
<gene>
    <name evidence="2" type="ORF">JI747_005435</name>
</gene>
<keyword evidence="1" id="KW-0732">Signal</keyword>
<dbReference type="RefSeq" id="WP_225686849.1">
    <property type="nucleotide sequence ID" value="NZ_JAERSE020000002.1"/>
</dbReference>
<organism evidence="2 3">
    <name type="scientific">Chryseobacterium tagetis</name>
    <dbReference type="NCBI Taxonomy" id="2801334"/>
    <lineage>
        <taxon>Bacteria</taxon>
        <taxon>Pseudomonadati</taxon>
        <taxon>Bacteroidota</taxon>
        <taxon>Flavobacteriia</taxon>
        <taxon>Flavobacteriales</taxon>
        <taxon>Weeksellaceae</taxon>
        <taxon>Chryseobacterium group</taxon>
        <taxon>Chryseobacterium</taxon>
    </lineage>
</organism>
<accession>A0ABS7ZY08</accession>
<evidence type="ECO:0008006" key="4">
    <source>
        <dbReference type="Google" id="ProtNLM"/>
    </source>
</evidence>
<feature type="chain" id="PRO_5045915008" description="Aspartyl protease" evidence="1">
    <location>
        <begin position="21"/>
        <end position="291"/>
    </location>
</feature>
<evidence type="ECO:0000256" key="1">
    <source>
        <dbReference type="SAM" id="SignalP"/>
    </source>
</evidence>
<feature type="signal peptide" evidence="1">
    <location>
        <begin position="1"/>
        <end position="20"/>
    </location>
</feature>
<keyword evidence="3" id="KW-1185">Reference proteome</keyword>
<dbReference type="Proteomes" id="UP000618240">
    <property type="component" value="Unassembled WGS sequence"/>
</dbReference>
<evidence type="ECO:0000313" key="3">
    <source>
        <dbReference type="Proteomes" id="UP000618240"/>
    </source>
</evidence>
<dbReference type="Gene3D" id="2.40.70.10">
    <property type="entry name" value="Acid Proteases"/>
    <property type="match status" value="2"/>
</dbReference>
<dbReference type="EMBL" id="JAERSE020000002">
    <property type="protein sequence ID" value="MCA6066611.1"/>
    <property type="molecule type" value="Genomic_DNA"/>
</dbReference>
<sequence length="291" mass="33749">MKKTVVLLVLFLCQIQNAYAQKIDFKWEKDSLNGKLIEKIAMSVPFKIENKEYRFQFDLGANTTLIYDKCFENAQFIKDRKIDKNSEAAGHQIFSIENQNIKIGEFEKSNYKLMGLLNFEQDEVCGVVGADIFQDKILIIDFPKNQILVTDQLSKKQIEKTVFVDINIINNKPIIPLNIDEITYHFQYDSGASIFPIFTYRKNFEKLISGSKAGDSLNIKNFNNPLIVKSVEIDKQIFIGKNKFKTKELWYSDNDLFGFENDKIDGIIGNVFFLDKKIVIDFKNRKFGILQ</sequence>